<gene>
    <name evidence="1" type="ORF">LXD69_13170</name>
</gene>
<dbReference type="Proteomes" id="UP000830454">
    <property type="component" value="Chromosome"/>
</dbReference>
<proteinExistence type="predicted"/>
<protein>
    <recommendedName>
        <fullName evidence="3">Immunity protein 51 of polymorphic toxin system</fullName>
    </recommendedName>
</protein>
<reference evidence="1" key="2">
    <citation type="submission" date="2022-04" db="EMBL/GenBank/DDBJ databases">
        <title>Complete Genome Sequence of Flavobacterium sediminilitoris YSM-43, Isolated from a Tidal Sediment.</title>
        <authorList>
            <person name="Lee P.A."/>
        </authorList>
    </citation>
    <scope>NUCLEOTIDE SEQUENCE</scope>
    <source>
        <strain evidence="1">YSM-43</strain>
    </source>
</reference>
<keyword evidence="2" id="KW-1185">Reference proteome</keyword>
<reference evidence="1" key="1">
    <citation type="submission" date="2021-12" db="EMBL/GenBank/DDBJ databases">
        <authorList>
            <person name="Cha I.-T."/>
            <person name="Lee K.-E."/>
            <person name="Park S.-J."/>
        </authorList>
    </citation>
    <scope>NUCLEOTIDE SEQUENCE</scope>
    <source>
        <strain evidence="1">YSM-43</strain>
    </source>
</reference>
<evidence type="ECO:0008006" key="3">
    <source>
        <dbReference type="Google" id="ProtNLM"/>
    </source>
</evidence>
<organism evidence="1 2">
    <name type="scientific">Flavobacterium sediminilitoris</name>
    <dbReference type="NCBI Taxonomy" id="2024526"/>
    <lineage>
        <taxon>Bacteria</taxon>
        <taxon>Pseudomonadati</taxon>
        <taxon>Bacteroidota</taxon>
        <taxon>Flavobacteriia</taxon>
        <taxon>Flavobacteriales</taxon>
        <taxon>Flavobacteriaceae</taxon>
        <taxon>Flavobacterium</taxon>
    </lineage>
</organism>
<sequence>MESKKYKYHFRPEYNSKNLLIAFISGVENENFISDLFNSIIEINPKITEISDLWMNDEYLFEIDSDMGTFLYSKDIWDLAFLMSKDNQECLHKINSILSKDKKFEKVEVNFNTYKS</sequence>
<name>A0ABY4HJG0_9FLAO</name>
<dbReference type="RefSeq" id="WP_246915748.1">
    <property type="nucleotide sequence ID" value="NZ_CP090145.1"/>
</dbReference>
<accession>A0ABY4HJG0</accession>
<evidence type="ECO:0000313" key="2">
    <source>
        <dbReference type="Proteomes" id="UP000830454"/>
    </source>
</evidence>
<evidence type="ECO:0000313" key="1">
    <source>
        <dbReference type="EMBL" id="UOX32984.1"/>
    </source>
</evidence>
<dbReference type="EMBL" id="CP090145">
    <property type="protein sequence ID" value="UOX32984.1"/>
    <property type="molecule type" value="Genomic_DNA"/>
</dbReference>